<proteinExistence type="predicted"/>
<feature type="domain" description="DUF2470" evidence="2">
    <location>
        <begin position="17"/>
        <end position="74"/>
    </location>
</feature>
<evidence type="ECO:0000313" key="3">
    <source>
        <dbReference type="EMBL" id="UOO90099.1"/>
    </source>
</evidence>
<organism evidence="3 4">
    <name type="scientific">Vitreoscilla massiliensis</name>
    <dbReference type="NCBI Taxonomy" id="1689272"/>
    <lineage>
        <taxon>Bacteria</taxon>
        <taxon>Pseudomonadati</taxon>
        <taxon>Pseudomonadota</taxon>
        <taxon>Betaproteobacteria</taxon>
        <taxon>Neisseriales</taxon>
        <taxon>Neisseriaceae</taxon>
        <taxon>Vitreoscilla</taxon>
    </lineage>
</organism>
<keyword evidence="4" id="KW-1185">Reference proteome</keyword>
<evidence type="ECO:0000259" key="2">
    <source>
        <dbReference type="Pfam" id="PF10615"/>
    </source>
</evidence>
<dbReference type="InterPro" id="IPR039261">
    <property type="entry name" value="FNR_nucleotide-bd"/>
</dbReference>
<evidence type="ECO:0000313" key="4">
    <source>
        <dbReference type="Proteomes" id="UP000832011"/>
    </source>
</evidence>
<dbReference type="CDD" id="cd06193">
    <property type="entry name" value="siderophore_interacting"/>
    <property type="match status" value="1"/>
</dbReference>
<dbReference type="Pfam" id="PF04954">
    <property type="entry name" value="SIP"/>
    <property type="match status" value="1"/>
</dbReference>
<name>A0ABY4E2U9_9NEIS</name>
<dbReference type="Gene3D" id="3.40.50.80">
    <property type="entry name" value="Nucleotide-binding domain of ferredoxin-NADP reductase (FNR) module"/>
    <property type="match status" value="1"/>
</dbReference>
<dbReference type="InterPro" id="IPR039374">
    <property type="entry name" value="SIP_fam"/>
</dbReference>
<dbReference type="RefSeq" id="WP_058356003.1">
    <property type="nucleotide sequence ID" value="NZ_CABKVG010000008.1"/>
</dbReference>
<dbReference type="EMBL" id="CP091511">
    <property type="protein sequence ID" value="UOO90099.1"/>
    <property type="molecule type" value="Genomic_DNA"/>
</dbReference>
<dbReference type="InterPro" id="IPR037119">
    <property type="entry name" value="Haem_oxidase_HugZ-like_sf"/>
</dbReference>
<dbReference type="Proteomes" id="UP000832011">
    <property type="component" value="Chromosome"/>
</dbReference>
<evidence type="ECO:0000259" key="1">
    <source>
        <dbReference type="Pfam" id="PF04954"/>
    </source>
</evidence>
<protein>
    <submittedName>
        <fullName evidence="3">SIP domain-containing protein</fullName>
    </submittedName>
</protein>
<dbReference type="InterPro" id="IPR019595">
    <property type="entry name" value="DUF2470"/>
</dbReference>
<dbReference type="PANTHER" id="PTHR30157">
    <property type="entry name" value="FERRIC REDUCTASE, NADPH-DEPENDENT"/>
    <property type="match status" value="1"/>
</dbReference>
<accession>A0ABY4E2U9</accession>
<dbReference type="Pfam" id="PF10615">
    <property type="entry name" value="DUF2470"/>
    <property type="match status" value="1"/>
</dbReference>
<dbReference type="Gene3D" id="2.40.30.10">
    <property type="entry name" value="Translation factors"/>
    <property type="match status" value="1"/>
</dbReference>
<dbReference type="PANTHER" id="PTHR30157:SF0">
    <property type="entry name" value="NADPH-DEPENDENT FERRIC-CHELATE REDUCTASE"/>
    <property type="match status" value="1"/>
</dbReference>
<feature type="domain" description="SIP-like Rossmann fold" evidence="1">
    <location>
        <begin position="250"/>
        <end position="364"/>
    </location>
</feature>
<gene>
    <name evidence="3" type="ORF">LVJ82_03680</name>
</gene>
<reference evidence="3 4" key="1">
    <citation type="journal article" date="2022" name="Res Sq">
        <title>Evolution of multicellular longitudinally dividing oral cavity symbionts (Neisseriaceae).</title>
        <authorList>
            <person name="Nyongesa S."/>
            <person name="Weber P."/>
            <person name="Bernet E."/>
            <person name="Pullido F."/>
            <person name="Nieckarz M."/>
            <person name="Delaby M."/>
            <person name="Nieves C."/>
            <person name="Viehboeck T."/>
            <person name="Krause N."/>
            <person name="Rivera-Millot A."/>
            <person name="Nakamura A."/>
            <person name="Vischer N."/>
            <person name="VanNieuwenhze M."/>
            <person name="Brun Y."/>
            <person name="Cava F."/>
            <person name="Bulgheresi S."/>
            <person name="Veyrier F."/>
        </authorList>
    </citation>
    <scope>NUCLEOTIDE SEQUENCE [LARGE SCALE GENOMIC DNA]</scope>
    <source>
        <strain evidence="3 4">SN4</strain>
    </source>
</reference>
<dbReference type="InterPro" id="IPR007037">
    <property type="entry name" value="SIP_rossman_dom"/>
</dbReference>
<dbReference type="Gene3D" id="3.20.180.10">
    <property type="entry name" value="PNP-oxidase-like"/>
    <property type="match status" value="1"/>
</dbReference>
<sequence>MNLKQHTPITDLDAKIDIIDHLNDDHQAELLAIAQAHGHADAAIAKLLDIFVEGCILEVIQSTHSAATQVWIPFVLRGDLEEQILYLAHSAMVKQGKSLHHAQKQYFEVLEQTMVTPHMLRLYLKTDKPLPPNAPGFAWLFSLKVLNVSPDAHTEKNSFIHRLLQRIFIRVLPHLSQQKREKIMLSMVKDMRYYTLRKVEYREGSEVAWVDVYLHGITAGGEWAKSLQTGDIIHSTSDYTEATDHLHQGQTLLIADETSLPTALALLENWNNPIPPILINVLYDKAEQAYVNQMDAPAGTGFYYIDSNSASLAQEIIDIIESLPSIDAAWAALENTLAKKIRKYLRENHQLLGTKNRVKGYWSKH</sequence>